<feature type="region of interest" description="Disordered" evidence="4">
    <location>
        <begin position="57"/>
        <end position="116"/>
    </location>
</feature>
<dbReference type="InterPro" id="IPR051685">
    <property type="entry name" value="Ycf3/AcsC/BcsC/TPR_MFPF"/>
</dbReference>
<evidence type="ECO:0000256" key="2">
    <source>
        <dbReference type="ARBA" id="ARBA00022803"/>
    </source>
</evidence>
<evidence type="ECO:0000313" key="8">
    <source>
        <dbReference type="Proteomes" id="UP000245488"/>
    </source>
</evidence>
<evidence type="ECO:0000256" key="1">
    <source>
        <dbReference type="ARBA" id="ARBA00022737"/>
    </source>
</evidence>
<keyword evidence="2 3" id="KW-0802">TPR repeat</keyword>
<organism evidence="7 8">
    <name type="scientific">Butyrivibrio fibrisolvens</name>
    <dbReference type="NCBI Taxonomy" id="831"/>
    <lineage>
        <taxon>Bacteria</taxon>
        <taxon>Bacillati</taxon>
        <taxon>Bacillota</taxon>
        <taxon>Clostridia</taxon>
        <taxon>Lachnospirales</taxon>
        <taxon>Lachnospiraceae</taxon>
        <taxon>Butyrivibrio</taxon>
    </lineage>
</organism>
<reference evidence="7 8" key="1">
    <citation type="submission" date="2017-09" db="EMBL/GenBank/DDBJ databases">
        <title>High-quality draft genome sequence of Butyrivibrio fibrisolvens INBov1, isolated from cow rumen.</title>
        <authorList>
            <person name="Rodriguez Hernaez J."/>
            <person name="Rivarola M."/>
            <person name="Paniego N."/>
            <person name="Cravero S."/>
            <person name="Ceron Cucchi M."/>
            <person name="Martinez M.C."/>
        </authorList>
    </citation>
    <scope>NUCLEOTIDE SEQUENCE [LARGE SCALE GENOMIC DNA]</scope>
    <source>
        <strain evidence="7 8">INBov1</strain>
    </source>
</reference>
<proteinExistence type="predicted"/>
<dbReference type="SMART" id="SM00028">
    <property type="entry name" value="TPR"/>
    <property type="match status" value="4"/>
</dbReference>
<keyword evidence="1" id="KW-0677">Repeat</keyword>
<dbReference type="RefSeq" id="WP_192575357.1">
    <property type="nucleotide sequence ID" value="NZ_CM009896.1"/>
</dbReference>
<sequence length="586" mass="63526">MICNVCGKEYQDGNAFCPYCGSKTAAPGSQPQMTYGASQGGQQYGAMQQGQGQQYTGQFQGQQFGGPGQGQQYGGPANGQQYGGQGQPQQFGGAGQPYGQPQFYNGPMQQEPPKKKKSHKGAIIAILLVIVLIGCGVGGFFGYKWYRNNCLENALADGEEQYADGNYDKAISFYKEALKYDEENKQALDGIKKSELGNALADAKALCDKGSYDEAIAAYDKILEDYPDNEDATKGKSDTKKAKLQAQIAADLEVANGYLDSKDYENAITAYETVLKEDSGNEEAKSGIVTAYNAIIDADIAASDYETAMEDAQKALKATGDDSFQTRMDDEISPNLIPDVDDALEAADDYLMDTTGLSASINNTIEFSMTMSSGTYDFDGEINASFKGTYDDDTIDQAYTSLEYYIDDNEGDSLVGHHSEEIFCDGKTFSSNYDGGGWEADTDDNQYSYYGIMLSDSILFDVDLISDCTIDDTTTEIDGRQCFVIRGTFGAGDADTLAMYAEFFYGLGIGDDVDSVTAEVVLYLDAETFAPVRQEIVLDSLDMSHFASDISDAMGEDGIKVSDATCKFTITYDSYEEVGDLTPSDY</sequence>
<keyword evidence="5" id="KW-0472">Membrane</keyword>
<dbReference type="EMBL" id="NXNG01000001">
    <property type="protein sequence ID" value="PWT27738.1"/>
    <property type="molecule type" value="Genomic_DNA"/>
</dbReference>
<evidence type="ECO:0000256" key="3">
    <source>
        <dbReference type="PROSITE-ProRule" id="PRU00339"/>
    </source>
</evidence>
<dbReference type="PROSITE" id="PS50005">
    <property type="entry name" value="TPR"/>
    <property type="match status" value="1"/>
</dbReference>
<dbReference type="InterPro" id="IPR011990">
    <property type="entry name" value="TPR-like_helical_dom_sf"/>
</dbReference>
<dbReference type="PANTHER" id="PTHR44943:SF8">
    <property type="entry name" value="TPR REPEAT-CONTAINING PROTEIN MJ0263"/>
    <property type="match status" value="1"/>
</dbReference>
<keyword evidence="5" id="KW-0812">Transmembrane</keyword>
<dbReference type="Pfam" id="PF13176">
    <property type="entry name" value="TPR_7"/>
    <property type="match status" value="1"/>
</dbReference>
<gene>
    <name evidence="7" type="ORF">CPT75_11840</name>
</gene>
<evidence type="ECO:0000259" key="6">
    <source>
        <dbReference type="Pfam" id="PF13240"/>
    </source>
</evidence>
<feature type="domain" description="Zinc-ribbon" evidence="6">
    <location>
        <begin position="3"/>
        <end position="23"/>
    </location>
</feature>
<feature type="repeat" description="TPR" evidence="3">
    <location>
        <begin position="151"/>
        <end position="184"/>
    </location>
</feature>
<accession>A0A317G1H3</accession>
<dbReference type="Proteomes" id="UP000245488">
    <property type="component" value="Chromosome"/>
</dbReference>
<dbReference type="InterPro" id="IPR019734">
    <property type="entry name" value="TPR_rpt"/>
</dbReference>
<evidence type="ECO:0000256" key="4">
    <source>
        <dbReference type="SAM" id="MobiDB-lite"/>
    </source>
</evidence>
<dbReference type="InterPro" id="IPR026870">
    <property type="entry name" value="Zinc_ribbon_dom"/>
</dbReference>
<dbReference type="Pfam" id="PF13240">
    <property type="entry name" value="Zn_Ribbon_1"/>
    <property type="match status" value="1"/>
</dbReference>
<protein>
    <recommendedName>
        <fullName evidence="6">Zinc-ribbon domain-containing protein</fullName>
    </recommendedName>
</protein>
<evidence type="ECO:0000256" key="5">
    <source>
        <dbReference type="SAM" id="Phobius"/>
    </source>
</evidence>
<dbReference type="SUPFAM" id="SSF48452">
    <property type="entry name" value="TPR-like"/>
    <property type="match status" value="1"/>
</dbReference>
<comment type="caution">
    <text evidence="7">The sequence shown here is derived from an EMBL/GenBank/DDBJ whole genome shotgun (WGS) entry which is preliminary data.</text>
</comment>
<keyword evidence="8" id="KW-1185">Reference proteome</keyword>
<feature type="transmembrane region" description="Helical" evidence="5">
    <location>
        <begin position="122"/>
        <end position="143"/>
    </location>
</feature>
<evidence type="ECO:0000313" key="7">
    <source>
        <dbReference type="EMBL" id="PWT27738.1"/>
    </source>
</evidence>
<keyword evidence="5" id="KW-1133">Transmembrane helix</keyword>
<feature type="compositionally biased region" description="Gly residues" evidence="4">
    <location>
        <begin position="63"/>
        <end position="96"/>
    </location>
</feature>
<name>A0A317G1H3_BUTFI</name>
<dbReference type="PANTHER" id="PTHR44943">
    <property type="entry name" value="CELLULOSE SYNTHASE OPERON PROTEIN C"/>
    <property type="match status" value="1"/>
</dbReference>
<dbReference type="AlphaFoldDB" id="A0A317G1H3"/>
<dbReference type="Gene3D" id="1.25.40.10">
    <property type="entry name" value="Tetratricopeptide repeat domain"/>
    <property type="match status" value="2"/>
</dbReference>